<dbReference type="CDD" id="cd06558">
    <property type="entry name" value="crotonase-like"/>
    <property type="match status" value="1"/>
</dbReference>
<dbReference type="InterPro" id="IPR018376">
    <property type="entry name" value="Enoyl-CoA_hyd/isom_CS"/>
</dbReference>
<evidence type="ECO:0000256" key="3">
    <source>
        <dbReference type="ARBA" id="ARBA00022832"/>
    </source>
</evidence>
<dbReference type="PROSITE" id="PS00166">
    <property type="entry name" value="ENOYL_COA_HYDRATASE"/>
    <property type="match status" value="1"/>
</dbReference>
<dbReference type="InterPro" id="IPR001753">
    <property type="entry name" value="Enoyl-CoA_hydra/iso"/>
</dbReference>
<accession>A0ABT7RNY5</accession>
<comment type="catalytic activity">
    <reaction evidence="4">
        <text>a (3S)-3-hydroxyacyl-CoA = a (2E)-enoyl-CoA + H2O</text>
        <dbReference type="Rhea" id="RHEA:16105"/>
        <dbReference type="ChEBI" id="CHEBI:15377"/>
        <dbReference type="ChEBI" id="CHEBI:57318"/>
        <dbReference type="ChEBI" id="CHEBI:58856"/>
        <dbReference type="EC" id="4.2.1.17"/>
    </reaction>
</comment>
<dbReference type="Pfam" id="PF00378">
    <property type="entry name" value="ECH_1"/>
    <property type="match status" value="1"/>
</dbReference>
<proteinExistence type="inferred from homology"/>
<comment type="similarity">
    <text evidence="2 6">Belongs to the enoyl-CoA hydratase/isomerase family.</text>
</comment>
<evidence type="ECO:0000313" key="7">
    <source>
        <dbReference type="EMBL" id="MDM7489349.1"/>
    </source>
</evidence>
<dbReference type="SUPFAM" id="SSF52096">
    <property type="entry name" value="ClpP/crotonase"/>
    <property type="match status" value="1"/>
</dbReference>
<dbReference type="RefSeq" id="WP_289379387.1">
    <property type="nucleotide sequence ID" value="NZ_JAUBOF010000044.1"/>
</dbReference>
<keyword evidence="3" id="KW-0443">Lipid metabolism</keyword>
<comment type="catalytic activity">
    <reaction evidence="5">
        <text>a 4-saturated-(3S)-3-hydroxyacyl-CoA = a (3E)-enoyl-CoA + H2O</text>
        <dbReference type="Rhea" id="RHEA:20724"/>
        <dbReference type="ChEBI" id="CHEBI:15377"/>
        <dbReference type="ChEBI" id="CHEBI:58521"/>
        <dbReference type="ChEBI" id="CHEBI:137480"/>
        <dbReference type="EC" id="4.2.1.17"/>
    </reaction>
</comment>
<comment type="function">
    <text evidence="1">Could possibly oxidize fatty acids using specific components.</text>
</comment>
<dbReference type="Gene3D" id="3.90.226.10">
    <property type="entry name" value="2-enoyl-CoA Hydratase, Chain A, domain 1"/>
    <property type="match status" value="1"/>
</dbReference>
<evidence type="ECO:0000256" key="2">
    <source>
        <dbReference type="ARBA" id="ARBA00005254"/>
    </source>
</evidence>
<evidence type="ECO:0000256" key="4">
    <source>
        <dbReference type="ARBA" id="ARBA00023709"/>
    </source>
</evidence>
<organism evidence="7 8">
    <name type="scientific">Rhodococcus indonesiensis</name>
    <dbReference type="NCBI Taxonomy" id="3055869"/>
    <lineage>
        <taxon>Bacteria</taxon>
        <taxon>Bacillati</taxon>
        <taxon>Actinomycetota</taxon>
        <taxon>Actinomycetes</taxon>
        <taxon>Mycobacteriales</taxon>
        <taxon>Nocardiaceae</taxon>
        <taxon>Rhodococcus</taxon>
    </lineage>
</organism>
<evidence type="ECO:0000256" key="1">
    <source>
        <dbReference type="ARBA" id="ARBA00002994"/>
    </source>
</evidence>
<name>A0ABT7RNY5_9NOCA</name>
<dbReference type="InterPro" id="IPR029045">
    <property type="entry name" value="ClpP/crotonase-like_dom_sf"/>
</dbReference>
<dbReference type="EMBL" id="JAUBOF010000044">
    <property type="protein sequence ID" value="MDM7489349.1"/>
    <property type="molecule type" value="Genomic_DNA"/>
</dbReference>
<protein>
    <submittedName>
        <fullName evidence="7">Enoyl-CoA hydratase/isomerase family protein</fullName>
    </submittedName>
</protein>
<dbReference type="PANTHER" id="PTHR11941:SF54">
    <property type="entry name" value="ENOYL-COA HYDRATASE, MITOCHONDRIAL"/>
    <property type="match status" value="1"/>
</dbReference>
<keyword evidence="8" id="KW-1185">Reference proteome</keyword>
<reference evidence="7 8" key="1">
    <citation type="submission" date="2023-06" db="EMBL/GenBank/DDBJ databases">
        <title>Rhodococcus indonesiensis sp. nov a new member of the Rhodococcus ruber lineage isolated from a sediment of neutral hot spring.</title>
        <authorList>
            <person name="Kusuma A.B."/>
            <person name="Fenylestari G."/>
            <person name="Ammar F."/>
            <person name="Nouioui I."/>
            <person name="Goodfellow M."/>
        </authorList>
    </citation>
    <scope>NUCLEOTIDE SEQUENCE [LARGE SCALE GENOMIC DNA]</scope>
    <source>
        <strain evidence="7 8">CSLK01-03</strain>
    </source>
</reference>
<dbReference type="PANTHER" id="PTHR11941">
    <property type="entry name" value="ENOYL-COA HYDRATASE-RELATED"/>
    <property type="match status" value="1"/>
</dbReference>
<comment type="caution">
    <text evidence="7">The sequence shown here is derived from an EMBL/GenBank/DDBJ whole genome shotgun (WGS) entry which is preliminary data.</text>
</comment>
<gene>
    <name evidence="7" type="ORF">QT969_13775</name>
</gene>
<sequence>MPSSDAVLLETPSDGVRLITLNRARIRNAITLELTEAYREVLDDVSTDDSVRAVVITGAGSSFCAGADLSWLDIGNSASGTPDRIRSKLRSTYDTWLTPRKLSMPVVAAINGPAIGAGVCVALACDLRYCSTDSVLSTPFLHLGTHGGMGVTHLLPDAVGVTRAREMLYTGRTVSAATAVEWGLVNGAHDDVVEHSIDVATRIAEAAPIATRFTKTGLDRSRHDLEAAVEWELLAQPVTMATQDIHEGIAAKRQGRRPAFRGN</sequence>
<evidence type="ECO:0000313" key="8">
    <source>
        <dbReference type="Proteomes" id="UP001233164"/>
    </source>
</evidence>
<dbReference type="Proteomes" id="UP001233164">
    <property type="component" value="Unassembled WGS sequence"/>
</dbReference>
<evidence type="ECO:0000256" key="6">
    <source>
        <dbReference type="RuleBase" id="RU003707"/>
    </source>
</evidence>
<keyword evidence="3" id="KW-0276">Fatty acid metabolism</keyword>
<evidence type="ECO:0000256" key="5">
    <source>
        <dbReference type="ARBA" id="ARBA00023717"/>
    </source>
</evidence>